<evidence type="ECO:0000313" key="2">
    <source>
        <dbReference type="Proteomes" id="UP000008177"/>
    </source>
</evidence>
<dbReference type="HOGENOM" id="CLU_3260461_0_0_1"/>
<dbReference type="Proteomes" id="UP000008177">
    <property type="component" value="Unplaced contigs"/>
</dbReference>
<gene>
    <name evidence="1" type="ORF">BofuT4_uP139300.1</name>
</gene>
<reference evidence="2" key="1">
    <citation type="journal article" date="2011" name="PLoS Genet.">
        <title>Genomic analysis of the necrotrophic fungal pathogens Sclerotinia sclerotiorum and Botrytis cinerea.</title>
        <authorList>
            <person name="Amselem J."/>
            <person name="Cuomo C.A."/>
            <person name="van Kan J.A."/>
            <person name="Viaud M."/>
            <person name="Benito E.P."/>
            <person name="Couloux A."/>
            <person name="Coutinho P.M."/>
            <person name="de Vries R.P."/>
            <person name="Dyer P.S."/>
            <person name="Fillinger S."/>
            <person name="Fournier E."/>
            <person name="Gout L."/>
            <person name="Hahn M."/>
            <person name="Kohn L."/>
            <person name="Lapalu N."/>
            <person name="Plummer K.M."/>
            <person name="Pradier J.M."/>
            <person name="Quevillon E."/>
            <person name="Sharon A."/>
            <person name="Simon A."/>
            <person name="ten Have A."/>
            <person name="Tudzynski B."/>
            <person name="Tudzynski P."/>
            <person name="Wincker P."/>
            <person name="Andrew M."/>
            <person name="Anthouard V."/>
            <person name="Beever R.E."/>
            <person name="Beffa R."/>
            <person name="Benoit I."/>
            <person name="Bouzid O."/>
            <person name="Brault B."/>
            <person name="Chen Z."/>
            <person name="Choquer M."/>
            <person name="Collemare J."/>
            <person name="Cotton P."/>
            <person name="Danchin E.G."/>
            <person name="Da Silva C."/>
            <person name="Gautier A."/>
            <person name="Giraud C."/>
            <person name="Giraud T."/>
            <person name="Gonzalez C."/>
            <person name="Grossetete S."/>
            <person name="Guldener U."/>
            <person name="Henrissat B."/>
            <person name="Howlett B.J."/>
            <person name="Kodira C."/>
            <person name="Kretschmer M."/>
            <person name="Lappartient A."/>
            <person name="Leroch M."/>
            <person name="Levis C."/>
            <person name="Mauceli E."/>
            <person name="Neuveglise C."/>
            <person name="Oeser B."/>
            <person name="Pearson M."/>
            <person name="Poulain J."/>
            <person name="Poussereau N."/>
            <person name="Quesneville H."/>
            <person name="Rascle C."/>
            <person name="Schumacher J."/>
            <person name="Segurens B."/>
            <person name="Sexton A."/>
            <person name="Silva E."/>
            <person name="Sirven C."/>
            <person name="Soanes D.M."/>
            <person name="Talbot N.J."/>
            <person name="Templeton M."/>
            <person name="Yandava C."/>
            <person name="Yarden O."/>
            <person name="Zeng Q."/>
            <person name="Rollins J.A."/>
            <person name="Lebrun M.H."/>
            <person name="Dickman M."/>
        </authorList>
    </citation>
    <scope>NUCLEOTIDE SEQUENCE [LARGE SCALE GENOMIC DNA]</scope>
    <source>
        <strain evidence="2">T4</strain>
    </source>
</reference>
<proteinExistence type="predicted"/>
<dbReference type="InParanoid" id="G2YN08"/>
<dbReference type="EMBL" id="FQ790345">
    <property type="protein sequence ID" value="CCD53006.1"/>
    <property type="molecule type" value="Genomic_DNA"/>
</dbReference>
<dbReference type="AlphaFoldDB" id="G2YN08"/>
<protein>
    <submittedName>
        <fullName evidence="1">Uncharacterized protein</fullName>
    </submittedName>
</protein>
<accession>G2YN08</accession>
<evidence type="ECO:0000313" key="1">
    <source>
        <dbReference type="EMBL" id="CCD53006.1"/>
    </source>
</evidence>
<organism evidence="1 2">
    <name type="scientific">Botryotinia fuckeliana (strain T4)</name>
    <name type="common">Noble rot fungus</name>
    <name type="synonym">Botrytis cinerea</name>
    <dbReference type="NCBI Taxonomy" id="999810"/>
    <lineage>
        <taxon>Eukaryota</taxon>
        <taxon>Fungi</taxon>
        <taxon>Dikarya</taxon>
        <taxon>Ascomycota</taxon>
        <taxon>Pezizomycotina</taxon>
        <taxon>Leotiomycetes</taxon>
        <taxon>Helotiales</taxon>
        <taxon>Sclerotiniaceae</taxon>
        <taxon>Botrytis</taxon>
    </lineage>
</organism>
<sequence length="42" mass="4658">MASDARSRPGVPRDLPLRPIEHDVTLLYMLRSTSPSCPCGFD</sequence>
<name>G2YN08_BOTF4</name>